<keyword evidence="1" id="KW-1133">Transmembrane helix</keyword>
<keyword evidence="1" id="KW-0472">Membrane</keyword>
<gene>
    <name evidence="2" type="ORF">F6J89_19305</name>
</gene>
<feature type="transmembrane region" description="Helical" evidence="1">
    <location>
        <begin position="107"/>
        <end position="127"/>
    </location>
</feature>
<evidence type="ECO:0000256" key="1">
    <source>
        <dbReference type="SAM" id="Phobius"/>
    </source>
</evidence>
<sequence length="156" mass="17822">MSHKIMTNFSSNTDVFVNSNTDAYLNRLLTYFPPEITATFTDEQLNVIKTEFSTLIKNEYCTNPKDSLVFARDKLFCVPTTTPEQNLAKQLPTNRIKHRWLTFTNTLVISTLMFLILTSCFGSLVLIKRKMNINLFPNIDFPDEAVADLLCSAPSR</sequence>
<protein>
    <submittedName>
        <fullName evidence="2">Uncharacterized protein</fullName>
    </submittedName>
</protein>
<name>A0A6B3NDM9_9CYAN</name>
<keyword evidence="1" id="KW-0812">Transmembrane</keyword>
<evidence type="ECO:0000313" key="2">
    <source>
        <dbReference type="EMBL" id="NER29700.1"/>
    </source>
</evidence>
<dbReference type="AlphaFoldDB" id="A0A6B3NDM9"/>
<organism evidence="2">
    <name type="scientific">Symploca sp. SIO1C4</name>
    <dbReference type="NCBI Taxonomy" id="2607765"/>
    <lineage>
        <taxon>Bacteria</taxon>
        <taxon>Bacillati</taxon>
        <taxon>Cyanobacteriota</taxon>
        <taxon>Cyanophyceae</taxon>
        <taxon>Coleofasciculales</taxon>
        <taxon>Coleofasciculaceae</taxon>
        <taxon>Symploca</taxon>
    </lineage>
</organism>
<dbReference type="EMBL" id="JAAHFQ010000415">
    <property type="protein sequence ID" value="NER29700.1"/>
    <property type="molecule type" value="Genomic_DNA"/>
</dbReference>
<reference evidence="2" key="1">
    <citation type="submission" date="2019-11" db="EMBL/GenBank/DDBJ databases">
        <title>Genomic insights into an expanded diversity of filamentous marine cyanobacteria reveals the extraordinary biosynthetic potential of Moorea and Okeania.</title>
        <authorList>
            <person name="Ferreira Leao T."/>
            <person name="Wang M."/>
            <person name="Moss N."/>
            <person name="Da Silva R."/>
            <person name="Sanders J."/>
            <person name="Nurk S."/>
            <person name="Gurevich A."/>
            <person name="Humphrey G."/>
            <person name="Reher R."/>
            <person name="Zhu Q."/>
            <person name="Belda-Ferre P."/>
            <person name="Glukhov E."/>
            <person name="Rex R."/>
            <person name="Dorrestein P.C."/>
            <person name="Knight R."/>
            <person name="Pevzner P."/>
            <person name="Gerwick W.H."/>
            <person name="Gerwick L."/>
        </authorList>
    </citation>
    <scope>NUCLEOTIDE SEQUENCE</scope>
    <source>
        <strain evidence="2">SIO1C4</strain>
    </source>
</reference>
<proteinExistence type="predicted"/>
<comment type="caution">
    <text evidence="2">The sequence shown here is derived from an EMBL/GenBank/DDBJ whole genome shotgun (WGS) entry which is preliminary data.</text>
</comment>
<accession>A0A6B3NDM9</accession>